<dbReference type="RefSeq" id="WP_213889948.1">
    <property type="nucleotide sequence ID" value="NZ_JAGFNU010000008.1"/>
</dbReference>
<dbReference type="SUPFAM" id="SSF52317">
    <property type="entry name" value="Class I glutamine amidotransferase-like"/>
    <property type="match status" value="1"/>
</dbReference>
<gene>
    <name evidence="2" type="ORF">ACFFUT_10105</name>
</gene>
<reference evidence="2 3" key="1">
    <citation type="submission" date="2024-09" db="EMBL/GenBank/DDBJ databases">
        <authorList>
            <person name="Sun Q."/>
            <person name="Mori K."/>
        </authorList>
    </citation>
    <scope>NUCLEOTIDE SEQUENCE [LARGE SCALE GENOMIC DNA]</scope>
    <source>
        <strain evidence="2 3">CECT 8726</strain>
    </source>
</reference>
<name>A0ABV5JFK6_9RHOB</name>
<evidence type="ECO:0000313" key="3">
    <source>
        <dbReference type="Proteomes" id="UP001589683"/>
    </source>
</evidence>
<keyword evidence="2" id="KW-0378">Hydrolase</keyword>
<sequence>MSTKKLRIGILETGRPPEELAANHGDYPGMVADWLTPFNAEFSSYAALDGELPKSPEECDLWVITGSRFGVYEGHDWIAPLEAFIRDCRDAGKKMIGICFGHQIIAQALGGKVEKSDKGWGLGVHRYDLVDWPEALGPPPDTFNIQAYHQDQIVKPPEGAEQIARSDFCEYAALWYPGFAITVQGHPEFAKRYTSELLESRRGTVLSDADANQGQANMVYETTRRELAQLINDHLDTI</sequence>
<dbReference type="EC" id="3.4.-.-" evidence="2"/>
<dbReference type="Gene3D" id="3.40.50.880">
    <property type="match status" value="1"/>
</dbReference>
<dbReference type="CDD" id="cd01741">
    <property type="entry name" value="GATase1_1"/>
    <property type="match status" value="1"/>
</dbReference>
<evidence type="ECO:0000259" key="1">
    <source>
        <dbReference type="Pfam" id="PF00117"/>
    </source>
</evidence>
<keyword evidence="3" id="KW-1185">Reference proteome</keyword>
<dbReference type="InterPro" id="IPR029062">
    <property type="entry name" value="Class_I_gatase-like"/>
</dbReference>
<keyword evidence="2" id="KW-0315">Glutamine amidotransferase</keyword>
<dbReference type="EMBL" id="JBHMEA010000038">
    <property type="protein sequence ID" value="MFB9232134.1"/>
    <property type="molecule type" value="Genomic_DNA"/>
</dbReference>
<evidence type="ECO:0000313" key="2">
    <source>
        <dbReference type="EMBL" id="MFB9232134.1"/>
    </source>
</evidence>
<dbReference type="PANTHER" id="PTHR42695">
    <property type="entry name" value="GLUTAMINE AMIDOTRANSFERASE YLR126C-RELATED"/>
    <property type="match status" value="1"/>
</dbReference>
<dbReference type="Pfam" id="PF00117">
    <property type="entry name" value="GATase"/>
    <property type="match status" value="1"/>
</dbReference>
<dbReference type="InterPro" id="IPR017926">
    <property type="entry name" value="GATASE"/>
</dbReference>
<feature type="domain" description="Glutamine amidotransferase" evidence="1">
    <location>
        <begin position="82"/>
        <end position="192"/>
    </location>
</feature>
<comment type="caution">
    <text evidence="2">The sequence shown here is derived from an EMBL/GenBank/DDBJ whole genome shotgun (WGS) entry which is preliminary data.</text>
</comment>
<accession>A0ABV5JFK6</accession>
<proteinExistence type="predicted"/>
<dbReference type="Proteomes" id="UP001589683">
    <property type="component" value="Unassembled WGS sequence"/>
</dbReference>
<protein>
    <submittedName>
        <fullName evidence="2">Type 1 glutamine amidotransferase</fullName>
        <ecNumber evidence="2">3.4.-.-</ecNumber>
    </submittedName>
</protein>
<dbReference type="GO" id="GO:0016787">
    <property type="term" value="F:hydrolase activity"/>
    <property type="evidence" value="ECO:0007669"/>
    <property type="project" value="UniProtKB-KW"/>
</dbReference>
<dbReference type="PROSITE" id="PS51273">
    <property type="entry name" value="GATASE_TYPE_1"/>
    <property type="match status" value="1"/>
</dbReference>
<organism evidence="2 3">
    <name type="scientific">Pseudohalocynthiibacter aestuariivivens</name>
    <dbReference type="NCBI Taxonomy" id="1591409"/>
    <lineage>
        <taxon>Bacteria</taxon>
        <taxon>Pseudomonadati</taxon>
        <taxon>Pseudomonadota</taxon>
        <taxon>Alphaproteobacteria</taxon>
        <taxon>Rhodobacterales</taxon>
        <taxon>Paracoccaceae</taxon>
        <taxon>Pseudohalocynthiibacter</taxon>
    </lineage>
</organism>
<dbReference type="InterPro" id="IPR044992">
    <property type="entry name" value="ChyE-like"/>
</dbReference>
<dbReference type="PANTHER" id="PTHR42695:SF5">
    <property type="entry name" value="GLUTAMINE AMIDOTRANSFERASE YLR126C-RELATED"/>
    <property type="match status" value="1"/>
</dbReference>